<evidence type="ECO:0000256" key="5">
    <source>
        <dbReference type="SAM" id="Phobius"/>
    </source>
</evidence>
<dbReference type="InterPro" id="IPR009908">
    <property type="entry name" value="Methylamine_util_MauE"/>
</dbReference>
<feature type="transmembrane region" description="Helical" evidence="5">
    <location>
        <begin position="88"/>
        <end position="109"/>
    </location>
</feature>
<gene>
    <name evidence="7" type="ORF">FGF67_03540</name>
</gene>
<dbReference type="Pfam" id="PF07291">
    <property type="entry name" value="MauE"/>
    <property type="match status" value="1"/>
</dbReference>
<comment type="caution">
    <text evidence="7">The sequence shown here is derived from an EMBL/GenBank/DDBJ whole genome shotgun (WGS) entry which is preliminary data.</text>
</comment>
<dbReference type="UniPathway" id="UPA00895"/>
<keyword evidence="4 5" id="KW-0472">Membrane</keyword>
<sequence>MKSNDMKWLQKHANFIIECISVLYILLFVYAAVSKLLDFQKFKIQVGQSPILTALGHWIAILVPILEILIATGLMFPGLRLKSLYASLFLMTIFTTYIIFILNFSPYIPCSCGGILDDMGWNAHLVFNLGFVLLAILGILLLEHKKVKPSFKTSTVS</sequence>
<keyword evidence="2 5" id="KW-0812">Transmembrane</keyword>
<dbReference type="EMBL" id="VDCS01000003">
    <property type="protein sequence ID" value="TNJ46248.1"/>
    <property type="molecule type" value="Genomic_DNA"/>
</dbReference>
<evidence type="ECO:0000256" key="4">
    <source>
        <dbReference type="ARBA" id="ARBA00023136"/>
    </source>
</evidence>
<evidence type="ECO:0000256" key="3">
    <source>
        <dbReference type="ARBA" id="ARBA00022989"/>
    </source>
</evidence>
<feature type="transmembrane region" description="Helical" evidence="5">
    <location>
        <begin position="12"/>
        <end position="31"/>
    </location>
</feature>
<feature type="transmembrane region" description="Helical" evidence="5">
    <location>
        <begin position="121"/>
        <end position="142"/>
    </location>
</feature>
<evidence type="ECO:0000256" key="1">
    <source>
        <dbReference type="ARBA" id="ARBA00004141"/>
    </source>
</evidence>
<organism evidence="7 8">
    <name type="scientific">Allotamlana fucoidanivorans</name>
    <dbReference type="NCBI Taxonomy" id="2583814"/>
    <lineage>
        <taxon>Bacteria</taxon>
        <taxon>Pseudomonadati</taxon>
        <taxon>Bacteroidota</taxon>
        <taxon>Flavobacteriia</taxon>
        <taxon>Flavobacteriales</taxon>
        <taxon>Flavobacteriaceae</taxon>
        <taxon>Allotamlana</taxon>
    </lineage>
</organism>
<protein>
    <recommendedName>
        <fullName evidence="6">Methylamine utilisation protein MauE domain-containing protein</fullName>
    </recommendedName>
</protein>
<keyword evidence="3 5" id="KW-1133">Transmembrane helix</keyword>
<accession>A0A5C4SPR5</accession>
<dbReference type="OrthoDB" id="673785at2"/>
<feature type="transmembrane region" description="Helical" evidence="5">
    <location>
        <begin position="51"/>
        <end position="76"/>
    </location>
</feature>
<dbReference type="GO" id="GO:0030416">
    <property type="term" value="P:methylamine metabolic process"/>
    <property type="evidence" value="ECO:0007669"/>
    <property type="project" value="InterPro"/>
</dbReference>
<evidence type="ECO:0000313" key="7">
    <source>
        <dbReference type="EMBL" id="TNJ46248.1"/>
    </source>
</evidence>
<evidence type="ECO:0000259" key="6">
    <source>
        <dbReference type="Pfam" id="PF07291"/>
    </source>
</evidence>
<dbReference type="AlphaFoldDB" id="A0A5C4SPR5"/>
<dbReference type="GO" id="GO:0016020">
    <property type="term" value="C:membrane"/>
    <property type="evidence" value="ECO:0007669"/>
    <property type="project" value="UniProtKB-SubCell"/>
</dbReference>
<proteinExistence type="predicted"/>
<evidence type="ECO:0000256" key="2">
    <source>
        <dbReference type="ARBA" id="ARBA00022692"/>
    </source>
</evidence>
<keyword evidence="8" id="KW-1185">Reference proteome</keyword>
<reference evidence="7 8" key="1">
    <citation type="submission" date="2019-05" db="EMBL/GenBank/DDBJ databases">
        <title>Tamlana fucoidanivorans sp. nov., isolated from the surface of algae collected from Fujian province in China.</title>
        <authorList>
            <person name="Li J."/>
        </authorList>
    </citation>
    <scope>NUCLEOTIDE SEQUENCE [LARGE SCALE GENOMIC DNA]</scope>
    <source>
        <strain evidence="7 8">CW2-9</strain>
    </source>
</reference>
<evidence type="ECO:0000313" key="8">
    <source>
        <dbReference type="Proteomes" id="UP000308713"/>
    </source>
</evidence>
<dbReference type="Proteomes" id="UP000308713">
    <property type="component" value="Unassembled WGS sequence"/>
</dbReference>
<name>A0A5C4SPR5_9FLAO</name>
<comment type="subcellular location">
    <subcellularLocation>
        <location evidence="1">Membrane</location>
        <topology evidence="1">Multi-pass membrane protein</topology>
    </subcellularLocation>
</comment>
<feature type="domain" description="Methylamine utilisation protein MauE" evidence="6">
    <location>
        <begin position="15"/>
        <end position="140"/>
    </location>
</feature>